<dbReference type="eggNOG" id="COG0583">
    <property type="taxonomic scope" value="Bacteria"/>
</dbReference>
<reference evidence="6" key="1">
    <citation type="journal article" date="2014" name="Int. J. Syst. Evol. Microbiol.">
        <title>Complete genome of a new Firmicutes species belonging to the dominant human colonic microbiota ('Ruminococcus bicirculans') reveals two chromosomes and a selective capacity to utilize plant glucans.</title>
        <authorList>
            <consortium name="NISC Comparative Sequencing Program"/>
            <person name="Wegmann U."/>
            <person name="Louis P."/>
            <person name="Goesmann A."/>
            <person name="Henrissat B."/>
            <person name="Duncan S.H."/>
            <person name="Flint H.J."/>
        </authorList>
    </citation>
    <scope>NUCLEOTIDE SEQUENCE</scope>
    <source>
        <strain evidence="6">CGMCC 1.11013</strain>
    </source>
</reference>
<keyword evidence="2" id="KW-0805">Transcription regulation</keyword>
<feature type="domain" description="HTH lysR-type" evidence="5">
    <location>
        <begin position="4"/>
        <end position="61"/>
    </location>
</feature>
<dbReference type="STRING" id="1071679.BG57_22530"/>
<dbReference type="PANTHER" id="PTHR30118:SF15">
    <property type="entry name" value="TRANSCRIPTIONAL REGULATORY PROTEIN"/>
    <property type="match status" value="1"/>
</dbReference>
<evidence type="ECO:0000256" key="2">
    <source>
        <dbReference type="ARBA" id="ARBA00023015"/>
    </source>
</evidence>
<comment type="caution">
    <text evidence="7">The sequence shown here is derived from an EMBL/GenBank/DDBJ whole genome shotgun (WGS) entry which is preliminary data.</text>
</comment>
<reference evidence="7 8" key="2">
    <citation type="submission" date="2014-03" db="EMBL/GenBank/DDBJ databases">
        <title>Draft Genome Sequences of Four Burkholderia Strains.</title>
        <authorList>
            <person name="Liu X.Y."/>
            <person name="Li C.X."/>
            <person name="Xu J.H."/>
        </authorList>
    </citation>
    <scope>NUCLEOTIDE SEQUENCE [LARGE SCALE GENOMIC DNA]</scope>
    <source>
        <strain evidence="7 8">R27</strain>
    </source>
</reference>
<evidence type="ECO:0000259" key="5">
    <source>
        <dbReference type="PROSITE" id="PS50931"/>
    </source>
</evidence>
<evidence type="ECO:0000313" key="7">
    <source>
        <dbReference type="EMBL" id="KDR27770.1"/>
    </source>
</evidence>
<proteinExistence type="inferred from homology"/>
<gene>
    <name evidence="7" type="ORF">BG57_22530</name>
    <name evidence="6" type="ORF">GCM10010985_02260</name>
</gene>
<dbReference type="EMBL" id="JFHE01000040">
    <property type="protein sequence ID" value="KDR27770.1"/>
    <property type="molecule type" value="Genomic_DNA"/>
</dbReference>
<dbReference type="Pfam" id="PF00126">
    <property type="entry name" value="HTH_1"/>
    <property type="match status" value="1"/>
</dbReference>
<dbReference type="SUPFAM" id="SSF53850">
    <property type="entry name" value="Periplasmic binding protein-like II"/>
    <property type="match status" value="1"/>
</dbReference>
<reference evidence="6" key="4">
    <citation type="submission" date="2024-05" db="EMBL/GenBank/DDBJ databases">
        <authorList>
            <person name="Sun Q."/>
            <person name="Zhou Y."/>
        </authorList>
    </citation>
    <scope>NUCLEOTIDE SEQUENCE</scope>
    <source>
        <strain evidence="6">CGMCC 1.11013</strain>
    </source>
</reference>
<dbReference type="PANTHER" id="PTHR30118">
    <property type="entry name" value="HTH-TYPE TRANSCRIPTIONAL REGULATOR LEUO-RELATED"/>
    <property type="match status" value="1"/>
</dbReference>
<dbReference type="InterPro" id="IPR000847">
    <property type="entry name" value="LysR_HTH_N"/>
</dbReference>
<dbReference type="Proteomes" id="UP000597138">
    <property type="component" value="Unassembled WGS sequence"/>
</dbReference>
<reference evidence="9" key="3">
    <citation type="journal article" date="2019" name="Int. J. Syst. Evol. Microbiol.">
        <title>The Global Catalogue of Microorganisms (GCM) 10K type strain sequencing project: providing services to taxonomists for standard genome sequencing and annotation.</title>
        <authorList>
            <consortium name="The Broad Institute Genomics Platform"/>
            <consortium name="The Broad Institute Genome Sequencing Center for Infectious Disease"/>
            <person name="Wu L."/>
            <person name="Ma J."/>
        </authorList>
    </citation>
    <scope>NUCLEOTIDE SEQUENCE [LARGE SCALE GENOMIC DNA]</scope>
    <source>
        <strain evidence="9">CGMCC 1.11013</strain>
    </source>
</reference>
<dbReference type="OrthoDB" id="5495633at2"/>
<evidence type="ECO:0000256" key="3">
    <source>
        <dbReference type="ARBA" id="ARBA00023125"/>
    </source>
</evidence>
<dbReference type="Gene3D" id="3.40.190.10">
    <property type="entry name" value="Periplasmic binding protein-like II"/>
    <property type="match status" value="2"/>
</dbReference>
<dbReference type="EMBL" id="BMEG01000001">
    <property type="protein sequence ID" value="GGD52128.1"/>
    <property type="molecule type" value="Genomic_DNA"/>
</dbReference>
<evidence type="ECO:0000313" key="9">
    <source>
        <dbReference type="Proteomes" id="UP000597138"/>
    </source>
</evidence>
<dbReference type="PROSITE" id="PS50931">
    <property type="entry name" value="HTH_LYSR"/>
    <property type="match status" value="1"/>
</dbReference>
<dbReference type="InterPro" id="IPR005119">
    <property type="entry name" value="LysR_subst-bd"/>
</dbReference>
<sequence length="329" mass="36402">MSNLDLNLLRVFDAVLRERNVLRASEAINLSPSAVSHALSRLRGFFNDDLFVRTVAGMEPTTRALEMAPLVRDALVIIDRAVGPKHFDPASTDRQFCIAATDYLTAVVLPPFFRATSIAAPRASATVLPASRIDLTTQIDIGRVEIALGSFSNVPPRIYEQKLFEEREVLVIASDHPLAGRKIRLKDLANLPLLVVSTGGTDDGFLSERGLTRRTEMFDRAEVEAAYESIGKRPQFRIVQPHFLAIPSLLAGTPAAAIVPASLARLFSQAGTVYAAELPWKATTRSLQMIWHERHTHDQGHTWLRTMLADAARHIANTDAQRVRGKSRR</sequence>
<keyword evidence="9" id="KW-1185">Reference proteome</keyword>
<dbReference type="AlphaFoldDB" id="A0A069NHF6"/>
<dbReference type="Proteomes" id="UP000027439">
    <property type="component" value="Unassembled WGS sequence"/>
</dbReference>
<dbReference type="InterPro" id="IPR036390">
    <property type="entry name" value="WH_DNA-bd_sf"/>
</dbReference>
<dbReference type="SUPFAM" id="SSF46785">
    <property type="entry name" value="Winged helix' DNA-binding domain"/>
    <property type="match status" value="1"/>
</dbReference>
<dbReference type="Pfam" id="PF03466">
    <property type="entry name" value="LysR_substrate"/>
    <property type="match status" value="1"/>
</dbReference>
<evidence type="ECO:0000313" key="8">
    <source>
        <dbReference type="Proteomes" id="UP000027439"/>
    </source>
</evidence>
<dbReference type="Gene3D" id="1.10.10.10">
    <property type="entry name" value="Winged helix-like DNA-binding domain superfamily/Winged helix DNA-binding domain"/>
    <property type="match status" value="1"/>
</dbReference>
<keyword evidence="4" id="KW-0804">Transcription</keyword>
<organism evidence="7 8">
    <name type="scientific">Caballeronia grimmiae</name>
    <dbReference type="NCBI Taxonomy" id="1071679"/>
    <lineage>
        <taxon>Bacteria</taxon>
        <taxon>Pseudomonadati</taxon>
        <taxon>Pseudomonadota</taxon>
        <taxon>Betaproteobacteria</taxon>
        <taxon>Burkholderiales</taxon>
        <taxon>Burkholderiaceae</taxon>
        <taxon>Caballeronia</taxon>
    </lineage>
</organism>
<dbReference type="GO" id="GO:0003677">
    <property type="term" value="F:DNA binding"/>
    <property type="evidence" value="ECO:0007669"/>
    <property type="project" value="UniProtKB-KW"/>
</dbReference>
<keyword evidence="3" id="KW-0238">DNA-binding</keyword>
<dbReference type="InterPro" id="IPR036388">
    <property type="entry name" value="WH-like_DNA-bd_sf"/>
</dbReference>
<name>A0A069NHF6_9BURK</name>
<protein>
    <submittedName>
        <fullName evidence="7">LysR family transcriptional regulator</fullName>
    </submittedName>
</protein>
<accession>A0A069NHF6</accession>
<evidence type="ECO:0000313" key="6">
    <source>
        <dbReference type="EMBL" id="GGD52128.1"/>
    </source>
</evidence>
<dbReference type="GO" id="GO:0003700">
    <property type="term" value="F:DNA-binding transcription factor activity"/>
    <property type="evidence" value="ECO:0007669"/>
    <property type="project" value="InterPro"/>
</dbReference>
<dbReference type="InterPro" id="IPR050389">
    <property type="entry name" value="LysR-type_TF"/>
</dbReference>
<evidence type="ECO:0000256" key="4">
    <source>
        <dbReference type="ARBA" id="ARBA00023163"/>
    </source>
</evidence>
<evidence type="ECO:0000256" key="1">
    <source>
        <dbReference type="ARBA" id="ARBA00009437"/>
    </source>
</evidence>
<dbReference type="RefSeq" id="WP_052006000.1">
    <property type="nucleotide sequence ID" value="NZ_BMEG01000001.1"/>
</dbReference>
<comment type="similarity">
    <text evidence="1">Belongs to the LysR transcriptional regulatory family.</text>
</comment>